<feature type="transmembrane region" description="Helical" evidence="9">
    <location>
        <begin position="277"/>
        <end position="294"/>
    </location>
</feature>
<comment type="subcellular location">
    <subcellularLocation>
        <location evidence="1">Cell membrane</location>
        <topology evidence="1">Multi-pass membrane protein</topology>
    </subcellularLocation>
</comment>
<evidence type="ECO:0000256" key="9">
    <source>
        <dbReference type="SAM" id="Phobius"/>
    </source>
</evidence>
<keyword evidence="12" id="KW-1185">Reference proteome</keyword>
<evidence type="ECO:0000256" key="7">
    <source>
        <dbReference type="ARBA" id="ARBA00023136"/>
    </source>
</evidence>
<feature type="domain" description="Na+/H+ antiporter NhaC-like C-terminal" evidence="10">
    <location>
        <begin position="180"/>
        <end position="484"/>
    </location>
</feature>
<feature type="transmembrane region" description="Helical" evidence="9">
    <location>
        <begin position="211"/>
        <end position="232"/>
    </location>
</feature>
<dbReference type="InterPro" id="IPR004770">
    <property type="entry name" value="Na/H_antiport_NhaC"/>
</dbReference>
<feature type="transmembrane region" description="Helical" evidence="9">
    <location>
        <begin position="58"/>
        <end position="75"/>
    </location>
</feature>
<feature type="transmembrane region" description="Helical" evidence="9">
    <location>
        <begin position="346"/>
        <end position="367"/>
    </location>
</feature>
<evidence type="ECO:0000256" key="3">
    <source>
        <dbReference type="ARBA" id="ARBA00022449"/>
    </source>
</evidence>
<proteinExistence type="inferred from homology"/>
<evidence type="ECO:0000313" key="11">
    <source>
        <dbReference type="EMBL" id="GGD24721.1"/>
    </source>
</evidence>
<dbReference type="Proteomes" id="UP000625735">
    <property type="component" value="Unassembled WGS sequence"/>
</dbReference>
<dbReference type="InterPro" id="IPR018461">
    <property type="entry name" value="Na/H_Antiport_NhaC-like_C"/>
</dbReference>
<sequence>MESQDIKPLDPRNEELIENKNLTLFEALLPIIVLVGLLAFNVLYAFGDDALSGSNQFILLLGAAFAAIVGFRNKVSYQAMMEDVSKNVKSTSSAIIILLLVGALSGTWLLSGIIPTMVYYGLQILHPTIFLPACVVICSVISIATGSSWTTSATVGIALIGIGSTLGMPIGMVAGAVISGAYFGDKLSPLSDTTNLAPAMAGTDLFTHIRYMMLTTVPTLVVSLVLFIILGLTQTTSGANNNEATLVAIKETFTISPWLFLVPIAVIVLIIKKTEPLIALLIGTLLGGAFALFFQPDLVAKIGGSTSLDLMSGYKGVMNAITVQTNFESSNEMLQELFTAKGMQGMLGTIWLILCAMVFGGVMEAIGALTKITEALLKLFHTVFGLFASTVASCLALNLTASDQYLAIVVPGKMFAKAYENKGLAPENLSRTLEDSGTVTSVLVPWNTCGAYHSGVLGVSTLSYAPYAFFNIISPFMTLLFAAFRIKIKQLSTK</sequence>
<dbReference type="PANTHER" id="PTHR33451:SF3">
    <property type="entry name" value="MALATE-2H(+)_NA(+)-LACTATE ANTIPORTER"/>
    <property type="match status" value="1"/>
</dbReference>
<feature type="transmembrane region" description="Helical" evidence="9">
    <location>
        <begin position="95"/>
        <end position="122"/>
    </location>
</feature>
<gene>
    <name evidence="11" type="ORF">GCM10011343_13610</name>
</gene>
<keyword evidence="7 9" id="KW-0472">Membrane</keyword>
<dbReference type="Pfam" id="PF03553">
    <property type="entry name" value="Na_H_antiporter"/>
    <property type="match status" value="1"/>
</dbReference>
<keyword evidence="5 9" id="KW-0812">Transmembrane</keyword>
<evidence type="ECO:0000259" key="10">
    <source>
        <dbReference type="Pfam" id="PF03553"/>
    </source>
</evidence>
<dbReference type="GO" id="GO:0015297">
    <property type="term" value="F:antiporter activity"/>
    <property type="evidence" value="ECO:0007669"/>
    <property type="project" value="UniProtKB-KW"/>
</dbReference>
<dbReference type="InterPro" id="IPR052180">
    <property type="entry name" value="NhaC_Na-H+_Antiporter"/>
</dbReference>
<protein>
    <submittedName>
        <fullName evidence="11">Sodium:proton antiporter</fullName>
    </submittedName>
</protein>
<dbReference type="GO" id="GO:0005886">
    <property type="term" value="C:plasma membrane"/>
    <property type="evidence" value="ECO:0007669"/>
    <property type="project" value="UniProtKB-SubCell"/>
</dbReference>
<keyword evidence="2" id="KW-0813">Transport</keyword>
<feature type="transmembrane region" description="Helical" evidence="9">
    <location>
        <begin position="252"/>
        <end position="270"/>
    </location>
</feature>
<evidence type="ECO:0000256" key="2">
    <source>
        <dbReference type="ARBA" id="ARBA00022448"/>
    </source>
</evidence>
<accession>A0A916Y007</accession>
<keyword evidence="3" id="KW-0050">Antiport</keyword>
<dbReference type="AlphaFoldDB" id="A0A916Y007"/>
<dbReference type="EMBL" id="BMFG01000004">
    <property type="protein sequence ID" value="GGD24721.1"/>
    <property type="molecule type" value="Genomic_DNA"/>
</dbReference>
<feature type="transmembrane region" description="Helical" evidence="9">
    <location>
        <begin position="27"/>
        <end position="46"/>
    </location>
</feature>
<organism evidence="11 12">
    <name type="scientific">Flavobacterium orientale</name>
    <dbReference type="NCBI Taxonomy" id="1756020"/>
    <lineage>
        <taxon>Bacteria</taxon>
        <taxon>Pseudomonadati</taxon>
        <taxon>Bacteroidota</taxon>
        <taxon>Flavobacteriia</taxon>
        <taxon>Flavobacteriales</taxon>
        <taxon>Flavobacteriaceae</taxon>
        <taxon>Flavobacterium</taxon>
    </lineage>
</organism>
<comment type="caution">
    <text evidence="11">The sequence shown here is derived from an EMBL/GenBank/DDBJ whole genome shotgun (WGS) entry which is preliminary data.</text>
</comment>
<comment type="similarity">
    <text evidence="8">Belongs to the NhaC Na(+)/H(+) (TC 2.A.35) antiporter family.</text>
</comment>
<evidence type="ECO:0000256" key="5">
    <source>
        <dbReference type="ARBA" id="ARBA00022692"/>
    </source>
</evidence>
<name>A0A916Y007_9FLAO</name>
<keyword evidence="6 9" id="KW-1133">Transmembrane helix</keyword>
<feature type="transmembrane region" description="Helical" evidence="9">
    <location>
        <begin position="464"/>
        <end position="484"/>
    </location>
</feature>
<feature type="transmembrane region" description="Helical" evidence="9">
    <location>
        <begin position="155"/>
        <end position="183"/>
    </location>
</feature>
<dbReference type="PANTHER" id="PTHR33451">
    <property type="entry name" value="MALATE-2H(+)/NA(+)-LACTATE ANTIPORTER"/>
    <property type="match status" value="1"/>
</dbReference>
<dbReference type="NCBIfam" id="TIGR00931">
    <property type="entry name" value="antiport_nhaC"/>
    <property type="match status" value="1"/>
</dbReference>
<evidence type="ECO:0000256" key="6">
    <source>
        <dbReference type="ARBA" id="ARBA00022989"/>
    </source>
</evidence>
<feature type="transmembrane region" description="Helical" evidence="9">
    <location>
        <begin position="129"/>
        <end position="149"/>
    </location>
</feature>
<evidence type="ECO:0000256" key="4">
    <source>
        <dbReference type="ARBA" id="ARBA00022475"/>
    </source>
</evidence>
<evidence type="ECO:0000256" key="1">
    <source>
        <dbReference type="ARBA" id="ARBA00004651"/>
    </source>
</evidence>
<reference evidence="11" key="2">
    <citation type="submission" date="2020-09" db="EMBL/GenBank/DDBJ databases">
        <authorList>
            <person name="Sun Q."/>
            <person name="Zhou Y."/>
        </authorList>
    </citation>
    <scope>NUCLEOTIDE SEQUENCE</scope>
    <source>
        <strain evidence="11">CGMCC 1.12506</strain>
    </source>
</reference>
<reference evidence="11" key="1">
    <citation type="journal article" date="2014" name="Int. J. Syst. Evol. Microbiol.">
        <title>Complete genome sequence of Corynebacterium casei LMG S-19264T (=DSM 44701T), isolated from a smear-ripened cheese.</title>
        <authorList>
            <consortium name="US DOE Joint Genome Institute (JGI-PGF)"/>
            <person name="Walter F."/>
            <person name="Albersmeier A."/>
            <person name="Kalinowski J."/>
            <person name="Ruckert C."/>
        </authorList>
    </citation>
    <scope>NUCLEOTIDE SEQUENCE</scope>
    <source>
        <strain evidence="11">CGMCC 1.12506</strain>
    </source>
</reference>
<evidence type="ECO:0000313" key="12">
    <source>
        <dbReference type="Proteomes" id="UP000625735"/>
    </source>
</evidence>
<keyword evidence="4" id="KW-1003">Cell membrane</keyword>
<evidence type="ECO:0000256" key="8">
    <source>
        <dbReference type="ARBA" id="ARBA00038435"/>
    </source>
</evidence>
<dbReference type="RefSeq" id="WP_188361795.1">
    <property type="nucleotide sequence ID" value="NZ_BMFG01000004.1"/>
</dbReference>